<dbReference type="PRINTS" id="PR00258">
    <property type="entry name" value="SPERACTRCPTR"/>
</dbReference>
<keyword evidence="9" id="KW-1185">Reference proteome</keyword>
<dbReference type="Gene3D" id="2.60.40.4100">
    <property type="entry name" value="Zona pellucida, ZP-C domain"/>
    <property type="match status" value="1"/>
</dbReference>
<dbReference type="SMART" id="SM00202">
    <property type="entry name" value="SR"/>
    <property type="match status" value="1"/>
</dbReference>
<evidence type="ECO:0000259" key="7">
    <source>
        <dbReference type="PROSITE" id="PS50287"/>
    </source>
</evidence>
<dbReference type="AlphaFoldDB" id="A0A091DXH1"/>
<dbReference type="GO" id="GO:0045217">
    <property type="term" value="P:cell-cell junction maintenance"/>
    <property type="evidence" value="ECO:0007669"/>
    <property type="project" value="TreeGrafter"/>
</dbReference>
<evidence type="ECO:0000256" key="6">
    <source>
        <dbReference type="SAM" id="MobiDB-lite"/>
    </source>
</evidence>
<evidence type="ECO:0000256" key="1">
    <source>
        <dbReference type="ARBA" id="ARBA00022729"/>
    </source>
</evidence>
<dbReference type="SUPFAM" id="SSF56487">
    <property type="entry name" value="SRCR-like"/>
    <property type="match status" value="1"/>
</dbReference>
<evidence type="ECO:0000256" key="3">
    <source>
        <dbReference type="ARBA" id="ARBA00023157"/>
    </source>
</evidence>
<proteinExistence type="predicted"/>
<evidence type="ECO:0000313" key="8">
    <source>
        <dbReference type="EMBL" id="KFO35158.1"/>
    </source>
</evidence>
<keyword evidence="4" id="KW-0325">Glycoprotein</keyword>
<comment type="caution">
    <text evidence="5">Lacks conserved residue(s) required for the propagation of feature annotation.</text>
</comment>
<feature type="domain" description="SRCR" evidence="7">
    <location>
        <begin position="34"/>
        <end position="134"/>
    </location>
</feature>
<gene>
    <name evidence="8" type="ORF">H920_03438</name>
</gene>
<keyword evidence="1" id="KW-0732">Signal</keyword>
<dbReference type="PANTHER" id="PTHR47653">
    <property type="entry name" value="PROTEIN BARK BEETLE"/>
    <property type="match status" value="1"/>
</dbReference>
<dbReference type="PANTHER" id="PTHR47653:SF1">
    <property type="entry name" value="DELETED IN MALIGNANT BRAIN TUMORS 1 PROTEIN"/>
    <property type="match status" value="1"/>
</dbReference>
<dbReference type="PROSITE" id="PS50287">
    <property type="entry name" value="SRCR_2"/>
    <property type="match status" value="2"/>
</dbReference>
<dbReference type="GO" id="GO:0016020">
    <property type="term" value="C:membrane"/>
    <property type="evidence" value="ECO:0007669"/>
    <property type="project" value="InterPro"/>
</dbReference>
<dbReference type="Gene3D" id="3.10.250.10">
    <property type="entry name" value="SRCR-like domain"/>
    <property type="match status" value="1"/>
</dbReference>
<dbReference type="Pfam" id="PF00530">
    <property type="entry name" value="SRCR"/>
    <property type="match status" value="1"/>
</dbReference>
<protein>
    <submittedName>
        <fullName evidence="8">Deleted in malignant brain tumors 1 protein</fullName>
    </submittedName>
</protein>
<organism evidence="8 9">
    <name type="scientific">Fukomys damarensis</name>
    <name type="common">Damaraland mole rat</name>
    <name type="synonym">Cryptomys damarensis</name>
    <dbReference type="NCBI Taxonomy" id="885580"/>
    <lineage>
        <taxon>Eukaryota</taxon>
        <taxon>Metazoa</taxon>
        <taxon>Chordata</taxon>
        <taxon>Craniata</taxon>
        <taxon>Vertebrata</taxon>
        <taxon>Euteleostomi</taxon>
        <taxon>Mammalia</taxon>
        <taxon>Eutheria</taxon>
        <taxon>Euarchontoglires</taxon>
        <taxon>Glires</taxon>
        <taxon>Rodentia</taxon>
        <taxon>Hystricomorpha</taxon>
        <taxon>Bathyergidae</taxon>
        <taxon>Fukomys</taxon>
    </lineage>
</organism>
<reference evidence="8 9" key="1">
    <citation type="submission" date="2013-11" db="EMBL/GenBank/DDBJ databases">
        <title>The Damaraland mole rat (Fukomys damarensis) genome and evolution of African mole rats.</title>
        <authorList>
            <person name="Gladyshev V.N."/>
            <person name="Fang X."/>
        </authorList>
    </citation>
    <scope>NUCLEOTIDE SEQUENCE [LARGE SCALE GENOMIC DNA]</scope>
    <source>
        <tissue evidence="8">Liver</tissue>
    </source>
</reference>
<evidence type="ECO:0000256" key="4">
    <source>
        <dbReference type="ARBA" id="ARBA00023180"/>
    </source>
</evidence>
<feature type="compositionally biased region" description="Basic and acidic residues" evidence="6">
    <location>
        <begin position="259"/>
        <end position="277"/>
    </location>
</feature>
<sequence>MTVVFHSDTIITNTGFLASYESLEEDENDTDVALRLSNGSHRCEVRIELHYSGSWGTVCDDSWDLYDAQVVCRQLGCGRSVSALSQAHFERGVGPMALDDVECVGTEARLWQCLHGGWFTHNCGHHEDAGAICSDSPLRLVGGQNRCEGRLEVRYLRPGLRAHPAGRCELQGRRGRARELQPHGLGAPQLRAPRGRRRGLLRCIKDNTYVNLHSTQKNVAQFKFNVFSVLDSYDVVYLQCKIVMCRKRDYSSRSSQGCMERKRRDADPLEPKEEQTKHFQIVGPLEINKATGQRKTSV</sequence>
<dbReference type="InterPro" id="IPR053243">
    <property type="entry name" value="SJ_maturation_regulator"/>
</dbReference>
<feature type="disulfide bond" evidence="5">
    <location>
        <begin position="103"/>
        <end position="113"/>
    </location>
</feature>
<dbReference type="InterPro" id="IPR036772">
    <property type="entry name" value="SRCR-like_dom_sf"/>
</dbReference>
<evidence type="ECO:0000256" key="5">
    <source>
        <dbReference type="PROSITE-ProRule" id="PRU00196"/>
    </source>
</evidence>
<dbReference type="Proteomes" id="UP000028990">
    <property type="component" value="Unassembled WGS sequence"/>
</dbReference>
<feature type="disulfide bond" evidence="5">
    <location>
        <begin position="59"/>
        <end position="123"/>
    </location>
</feature>
<evidence type="ECO:0000313" key="9">
    <source>
        <dbReference type="Proteomes" id="UP000028990"/>
    </source>
</evidence>
<dbReference type="EMBL" id="KN121872">
    <property type="protein sequence ID" value="KFO35158.1"/>
    <property type="molecule type" value="Genomic_DNA"/>
</dbReference>
<accession>A0A091DXH1</accession>
<keyword evidence="3 5" id="KW-1015">Disulfide bond</keyword>
<feature type="disulfide bond" evidence="5">
    <location>
        <begin position="72"/>
        <end position="133"/>
    </location>
</feature>
<feature type="domain" description="SRCR" evidence="7">
    <location>
        <begin position="138"/>
        <end position="155"/>
    </location>
</feature>
<evidence type="ECO:0000256" key="2">
    <source>
        <dbReference type="ARBA" id="ARBA00022737"/>
    </source>
</evidence>
<dbReference type="InterPro" id="IPR001190">
    <property type="entry name" value="SRCR"/>
</dbReference>
<keyword evidence="2" id="KW-0677">Repeat</keyword>
<name>A0A091DXH1_FUKDA</name>
<feature type="region of interest" description="Disordered" evidence="6">
    <location>
        <begin position="254"/>
        <end position="298"/>
    </location>
</feature>
<dbReference type="FunFam" id="3.10.250.10:FF:000003">
    <property type="entry name" value="Deleted in malignant brain tumors 1"/>
    <property type="match status" value="1"/>
</dbReference>
<dbReference type="InterPro" id="IPR042235">
    <property type="entry name" value="ZP-C_dom"/>
</dbReference>